<feature type="region of interest" description="Disordered" evidence="1">
    <location>
        <begin position="1"/>
        <end position="105"/>
    </location>
</feature>
<feature type="compositionally biased region" description="Basic and acidic residues" evidence="1">
    <location>
        <begin position="23"/>
        <end position="63"/>
    </location>
</feature>
<feature type="compositionally biased region" description="Polar residues" evidence="1">
    <location>
        <begin position="79"/>
        <end position="90"/>
    </location>
</feature>
<name>A0A4Y7TEI9_COPMI</name>
<protein>
    <submittedName>
        <fullName evidence="2">Uncharacterized protein</fullName>
    </submittedName>
</protein>
<reference evidence="2 3" key="1">
    <citation type="journal article" date="2019" name="Nat. Ecol. Evol.">
        <title>Megaphylogeny resolves global patterns of mushroom evolution.</title>
        <authorList>
            <person name="Varga T."/>
            <person name="Krizsan K."/>
            <person name="Foldi C."/>
            <person name="Dima B."/>
            <person name="Sanchez-Garcia M."/>
            <person name="Sanchez-Ramirez S."/>
            <person name="Szollosi G.J."/>
            <person name="Szarkandi J.G."/>
            <person name="Papp V."/>
            <person name="Albert L."/>
            <person name="Andreopoulos W."/>
            <person name="Angelini C."/>
            <person name="Antonin V."/>
            <person name="Barry K.W."/>
            <person name="Bougher N.L."/>
            <person name="Buchanan P."/>
            <person name="Buyck B."/>
            <person name="Bense V."/>
            <person name="Catcheside P."/>
            <person name="Chovatia M."/>
            <person name="Cooper J."/>
            <person name="Damon W."/>
            <person name="Desjardin D."/>
            <person name="Finy P."/>
            <person name="Geml J."/>
            <person name="Haridas S."/>
            <person name="Hughes K."/>
            <person name="Justo A."/>
            <person name="Karasinski D."/>
            <person name="Kautmanova I."/>
            <person name="Kiss B."/>
            <person name="Kocsube S."/>
            <person name="Kotiranta H."/>
            <person name="LaButti K.M."/>
            <person name="Lechner B.E."/>
            <person name="Liimatainen K."/>
            <person name="Lipzen A."/>
            <person name="Lukacs Z."/>
            <person name="Mihaltcheva S."/>
            <person name="Morgado L.N."/>
            <person name="Niskanen T."/>
            <person name="Noordeloos M.E."/>
            <person name="Ohm R.A."/>
            <person name="Ortiz-Santana B."/>
            <person name="Ovrebo C."/>
            <person name="Racz N."/>
            <person name="Riley R."/>
            <person name="Savchenko A."/>
            <person name="Shiryaev A."/>
            <person name="Soop K."/>
            <person name="Spirin V."/>
            <person name="Szebenyi C."/>
            <person name="Tomsovsky M."/>
            <person name="Tulloss R.E."/>
            <person name="Uehling J."/>
            <person name="Grigoriev I.V."/>
            <person name="Vagvolgyi C."/>
            <person name="Papp T."/>
            <person name="Martin F.M."/>
            <person name="Miettinen O."/>
            <person name="Hibbett D.S."/>
            <person name="Nagy L.G."/>
        </authorList>
    </citation>
    <scope>NUCLEOTIDE SEQUENCE [LARGE SCALE GENOMIC DNA]</scope>
    <source>
        <strain evidence="2 3">FP101781</strain>
    </source>
</reference>
<comment type="caution">
    <text evidence="2">The sequence shown here is derived from an EMBL/GenBank/DDBJ whole genome shotgun (WGS) entry which is preliminary data.</text>
</comment>
<organism evidence="2 3">
    <name type="scientific">Coprinellus micaceus</name>
    <name type="common">Glistening ink-cap mushroom</name>
    <name type="synonym">Coprinus micaceus</name>
    <dbReference type="NCBI Taxonomy" id="71717"/>
    <lineage>
        <taxon>Eukaryota</taxon>
        <taxon>Fungi</taxon>
        <taxon>Dikarya</taxon>
        <taxon>Basidiomycota</taxon>
        <taxon>Agaricomycotina</taxon>
        <taxon>Agaricomycetes</taxon>
        <taxon>Agaricomycetidae</taxon>
        <taxon>Agaricales</taxon>
        <taxon>Agaricineae</taxon>
        <taxon>Psathyrellaceae</taxon>
        <taxon>Coprinellus</taxon>
    </lineage>
</organism>
<accession>A0A4Y7TEI9</accession>
<feature type="compositionally biased region" description="Basic and acidic residues" evidence="1">
    <location>
        <begin position="1"/>
        <end position="12"/>
    </location>
</feature>
<evidence type="ECO:0000256" key="1">
    <source>
        <dbReference type="SAM" id="MobiDB-lite"/>
    </source>
</evidence>
<dbReference type="AlphaFoldDB" id="A0A4Y7TEI9"/>
<gene>
    <name evidence="2" type="ORF">FA13DRAFT_1731796</name>
</gene>
<dbReference type="Proteomes" id="UP000298030">
    <property type="component" value="Unassembled WGS sequence"/>
</dbReference>
<sequence length="105" mass="11547">MVTSWKCEKTRELSNGPDNSKPSPRESDKGGEGCIKDQKPGDREPGRGRFSKPDPLRRCRSEAPRSVSARVRSDDAETHQGTNRGSSNALLDNVSHVGDGRERTI</sequence>
<evidence type="ECO:0000313" key="3">
    <source>
        <dbReference type="Proteomes" id="UP000298030"/>
    </source>
</evidence>
<evidence type="ECO:0000313" key="2">
    <source>
        <dbReference type="EMBL" id="TEB32596.1"/>
    </source>
</evidence>
<proteinExistence type="predicted"/>
<dbReference type="EMBL" id="QPFP01000015">
    <property type="protein sequence ID" value="TEB32596.1"/>
    <property type="molecule type" value="Genomic_DNA"/>
</dbReference>
<keyword evidence="3" id="KW-1185">Reference proteome</keyword>